<evidence type="ECO:0000313" key="8">
    <source>
        <dbReference type="Proteomes" id="UP000515146"/>
    </source>
</evidence>
<dbReference type="KEGG" id="dpte:113799088"/>
<name>A0A6P6YJR7_DERPT</name>
<sequence length="183" mass="20977">MAENVSFHRIIQSFITNLRVRKTSNKCLSSKADIQFSEIQFNGNETKFFKKKMCWETERREEMWCCAASVAFFCPPLAVLLLHGCGMDFLLCCILTFFCYIPGFLHALCIVFCPDRINPKKKFQMTEQACREREKAEYLNRAREREEAAIRQAAAIQQPSPTSPESPPSPPPPPPVLPEISRP</sequence>
<evidence type="ECO:0000256" key="1">
    <source>
        <dbReference type="ARBA" id="ARBA00004370"/>
    </source>
</evidence>
<proteinExistence type="inferred from homology"/>
<feature type="region of interest" description="Disordered" evidence="6">
    <location>
        <begin position="150"/>
        <end position="183"/>
    </location>
</feature>
<protein>
    <submittedName>
        <fullName evidence="9">Protein SNA4-like</fullName>
    </submittedName>
</protein>
<accession>A0A6P6YJR7</accession>
<gene>
    <name evidence="9" type="primary">LOC113799088</name>
</gene>
<evidence type="ECO:0000256" key="5">
    <source>
        <dbReference type="ARBA" id="ARBA00023136"/>
    </source>
</evidence>
<dbReference type="OMA" id="MARECCC"/>
<evidence type="ECO:0000256" key="3">
    <source>
        <dbReference type="ARBA" id="ARBA00022692"/>
    </source>
</evidence>
<keyword evidence="3 7" id="KW-0812">Transmembrane</keyword>
<evidence type="ECO:0000313" key="9">
    <source>
        <dbReference type="RefSeq" id="XP_027205472.1"/>
    </source>
</evidence>
<organism evidence="8 9">
    <name type="scientific">Dermatophagoides pteronyssinus</name>
    <name type="common">European house dust mite</name>
    <dbReference type="NCBI Taxonomy" id="6956"/>
    <lineage>
        <taxon>Eukaryota</taxon>
        <taxon>Metazoa</taxon>
        <taxon>Ecdysozoa</taxon>
        <taxon>Arthropoda</taxon>
        <taxon>Chelicerata</taxon>
        <taxon>Arachnida</taxon>
        <taxon>Acari</taxon>
        <taxon>Acariformes</taxon>
        <taxon>Sarcoptiformes</taxon>
        <taxon>Astigmata</taxon>
        <taxon>Psoroptidia</taxon>
        <taxon>Analgoidea</taxon>
        <taxon>Pyroglyphidae</taxon>
        <taxon>Dermatophagoidinae</taxon>
        <taxon>Dermatophagoides</taxon>
    </lineage>
</organism>
<evidence type="ECO:0000256" key="4">
    <source>
        <dbReference type="ARBA" id="ARBA00022989"/>
    </source>
</evidence>
<keyword evidence="8" id="KW-1185">Reference proteome</keyword>
<dbReference type="PANTHER" id="PTHR21659">
    <property type="entry name" value="HYDROPHOBIC PROTEIN RCI2 LOW TEMPERATURE AND SALT RESPONSIVE PROTEIN LTI6 -RELATED"/>
    <property type="match status" value="1"/>
</dbReference>
<feature type="transmembrane region" description="Helical" evidence="7">
    <location>
        <begin position="88"/>
        <end position="113"/>
    </location>
</feature>
<evidence type="ECO:0000256" key="2">
    <source>
        <dbReference type="ARBA" id="ARBA00009530"/>
    </source>
</evidence>
<keyword evidence="5 7" id="KW-0472">Membrane</keyword>
<dbReference type="Pfam" id="PF01679">
    <property type="entry name" value="Pmp3"/>
    <property type="match status" value="1"/>
</dbReference>
<feature type="transmembrane region" description="Helical" evidence="7">
    <location>
        <begin position="63"/>
        <end position="82"/>
    </location>
</feature>
<dbReference type="GO" id="GO:0016020">
    <property type="term" value="C:membrane"/>
    <property type="evidence" value="ECO:0007669"/>
    <property type="project" value="UniProtKB-SubCell"/>
</dbReference>
<dbReference type="AlphaFoldDB" id="A0A6P6YJR7"/>
<dbReference type="RefSeq" id="XP_027205472.1">
    <property type="nucleotide sequence ID" value="XM_027349671.1"/>
</dbReference>
<feature type="compositionally biased region" description="Pro residues" evidence="6">
    <location>
        <begin position="161"/>
        <end position="177"/>
    </location>
</feature>
<dbReference type="InParanoid" id="A0A6P6YJR7"/>
<evidence type="ECO:0000256" key="7">
    <source>
        <dbReference type="SAM" id="Phobius"/>
    </source>
</evidence>
<dbReference type="OrthoDB" id="5912871at2759"/>
<comment type="subcellular location">
    <subcellularLocation>
        <location evidence="1">Membrane</location>
    </subcellularLocation>
</comment>
<dbReference type="Proteomes" id="UP000515146">
    <property type="component" value="Unplaced"/>
</dbReference>
<dbReference type="PANTHER" id="PTHR21659:SF42">
    <property type="entry name" value="UPF0057 MEMBRANE PROTEIN ZK632.10-RELATED"/>
    <property type="match status" value="1"/>
</dbReference>
<dbReference type="InterPro" id="IPR000612">
    <property type="entry name" value="PMP3"/>
</dbReference>
<comment type="similarity">
    <text evidence="2">Belongs to the UPF0057 (PMP3) family.</text>
</comment>
<feature type="compositionally biased region" description="Low complexity" evidence="6">
    <location>
        <begin position="150"/>
        <end position="160"/>
    </location>
</feature>
<evidence type="ECO:0000256" key="6">
    <source>
        <dbReference type="SAM" id="MobiDB-lite"/>
    </source>
</evidence>
<keyword evidence="4 7" id="KW-1133">Transmembrane helix</keyword>
<reference evidence="9" key="1">
    <citation type="submission" date="2025-08" db="UniProtKB">
        <authorList>
            <consortium name="RefSeq"/>
        </authorList>
    </citation>
    <scope>IDENTIFICATION</scope>
    <source>
        <strain evidence="9">Airmid</strain>
    </source>
</reference>